<gene>
    <name evidence="1" type="ORF">JI435_403080</name>
</gene>
<protein>
    <submittedName>
        <fullName evidence="1">Uncharacterized protein</fullName>
    </submittedName>
</protein>
<evidence type="ECO:0000313" key="1">
    <source>
        <dbReference type="EMBL" id="QRC92863.1"/>
    </source>
</evidence>
<sequence length="106" mass="12122">MIEFWTTDMEPVMHRSLRTIMAPWYYKNVACRLATSIAFGGDLVDFIAASLAECCGNIILVTVELLFAVAKSPHALVQEWRHFLRLWRLRGGIDAIIKGIEKLNTW</sequence>
<organism evidence="1 2">
    <name type="scientific">Phaeosphaeria nodorum (strain SN15 / ATCC MYA-4574 / FGSC 10173)</name>
    <name type="common">Glume blotch fungus</name>
    <name type="synonym">Parastagonospora nodorum</name>
    <dbReference type="NCBI Taxonomy" id="321614"/>
    <lineage>
        <taxon>Eukaryota</taxon>
        <taxon>Fungi</taxon>
        <taxon>Dikarya</taxon>
        <taxon>Ascomycota</taxon>
        <taxon>Pezizomycotina</taxon>
        <taxon>Dothideomycetes</taxon>
        <taxon>Pleosporomycetidae</taxon>
        <taxon>Pleosporales</taxon>
        <taxon>Pleosporineae</taxon>
        <taxon>Phaeosphaeriaceae</taxon>
        <taxon>Parastagonospora</taxon>
    </lineage>
</organism>
<name>A0A7U2HW36_PHANO</name>
<dbReference type="AlphaFoldDB" id="A0A7U2HW36"/>
<keyword evidence="2" id="KW-1185">Reference proteome</keyword>
<evidence type="ECO:0000313" key="2">
    <source>
        <dbReference type="Proteomes" id="UP000663193"/>
    </source>
</evidence>
<proteinExistence type="predicted"/>
<reference evidence="2" key="1">
    <citation type="journal article" date="2021" name="BMC Genomics">
        <title>Chromosome-level genome assembly and manually-curated proteome of model necrotroph Parastagonospora nodorum Sn15 reveals a genome-wide trove of candidate effector homologs, and redundancy of virulence-related functions within an accessory chromosome.</title>
        <authorList>
            <person name="Bertazzoni S."/>
            <person name="Jones D.A.B."/>
            <person name="Phan H.T."/>
            <person name="Tan K.-C."/>
            <person name="Hane J.K."/>
        </authorList>
    </citation>
    <scope>NUCLEOTIDE SEQUENCE [LARGE SCALE GENOMIC DNA]</scope>
    <source>
        <strain evidence="2">SN15 / ATCC MYA-4574 / FGSC 10173)</strain>
    </source>
</reference>
<dbReference type="VEuPathDB" id="FungiDB:JI435_403080"/>
<dbReference type="EMBL" id="CP069024">
    <property type="protein sequence ID" value="QRC92863.1"/>
    <property type="molecule type" value="Genomic_DNA"/>
</dbReference>
<dbReference type="Proteomes" id="UP000663193">
    <property type="component" value="Chromosome 2"/>
</dbReference>
<accession>A0A7U2HW36</accession>